<comment type="caution">
    <text evidence="3">The sequence shown here is derived from an EMBL/GenBank/DDBJ whole genome shotgun (WGS) entry which is preliminary data.</text>
</comment>
<dbReference type="InterPro" id="IPR036928">
    <property type="entry name" value="AS_sf"/>
</dbReference>
<dbReference type="InterPro" id="IPR052096">
    <property type="entry name" value="Endocannabinoid_amidase"/>
</dbReference>
<sequence length="562" mass="61749">MAAVKGYLAEILKRKHASIKENISEIEERLGKLAKPMDELQPLADLELDELRQKLQENEITVPDLLHAFQAKAVKLYHEGNSGICEFIKEAEVQANDLAKSWDSRDDKAPLCGIPISIKELCSCEGYDSTFGLIKLCEKPAKHDAILVKALKAEGAIPFVLTACSQLAFSMSGDNIIFGNMHSPHSVEYAQGGSSAGEAVLLAKHGSPVGIGSDLAGSIRIPSALCGLSGLKPCSERISMKGQADLAKDMLVALKICLGPMGRKVDHLAQVMRTLLRPSMFQLDVTIPPIPFREDVYSGQSKPVLKIGYYSRFSDSLLIKPVPAVQKAVERAITILKSKGHEIVEFDPPSPRHALEISLQCLTGDGGKLCLDATRDEPLCDQCKGIQMLVRVPDALRGAVDAITRHRIGEPASMAKMVTRSRTAESTIKLINKVDEYRDKFHEAWEKVGDMDAIVCPVWAYPAIPNKIPVWYVSPPIIFTVLYNLVDYPAGSVPMGAVSEQDVKDALEEAEKFKKANDLYHQKLFEMQKGTEELPVAVQVVGKPFQEEVVLRVMREIEEGSN</sequence>
<organism evidence="3 4">
    <name type="scientific">Calicophoron daubneyi</name>
    <name type="common">Rumen fluke</name>
    <name type="synonym">Paramphistomum daubneyi</name>
    <dbReference type="NCBI Taxonomy" id="300641"/>
    <lineage>
        <taxon>Eukaryota</taxon>
        <taxon>Metazoa</taxon>
        <taxon>Spiralia</taxon>
        <taxon>Lophotrochozoa</taxon>
        <taxon>Platyhelminthes</taxon>
        <taxon>Trematoda</taxon>
        <taxon>Digenea</taxon>
        <taxon>Plagiorchiida</taxon>
        <taxon>Pronocephalata</taxon>
        <taxon>Paramphistomoidea</taxon>
        <taxon>Paramphistomidae</taxon>
        <taxon>Calicophoron</taxon>
    </lineage>
</organism>
<dbReference type="Gene3D" id="3.90.1300.10">
    <property type="entry name" value="Amidase signature (AS) domain"/>
    <property type="match status" value="1"/>
</dbReference>
<dbReference type="AlphaFoldDB" id="A0AAV2TL98"/>
<name>A0AAV2TL98_CALDB</name>
<dbReference type="GO" id="GO:0004040">
    <property type="term" value="F:amidase activity"/>
    <property type="evidence" value="ECO:0007669"/>
    <property type="project" value="TreeGrafter"/>
</dbReference>
<feature type="active site" description="Acyl-ester intermediate" evidence="1">
    <location>
        <position position="218"/>
    </location>
</feature>
<dbReference type="SUPFAM" id="SSF75304">
    <property type="entry name" value="Amidase signature (AS) enzymes"/>
    <property type="match status" value="1"/>
</dbReference>
<reference evidence="3" key="1">
    <citation type="submission" date="2024-06" db="EMBL/GenBank/DDBJ databases">
        <authorList>
            <person name="Liu X."/>
            <person name="Lenzi L."/>
            <person name="Haldenby T S."/>
            <person name="Uol C."/>
        </authorList>
    </citation>
    <scope>NUCLEOTIDE SEQUENCE</scope>
</reference>
<dbReference type="GO" id="GO:0017064">
    <property type="term" value="F:fatty acid amide hydrolase activity"/>
    <property type="evidence" value="ECO:0007669"/>
    <property type="project" value="TreeGrafter"/>
</dbReference>
<evidence type="ECO:0000259" key="2">
    <source>
        <dbReference type="Pfam" id="PF01425"/>
    </source>
</evidence>
<dbReference type="InterPro" id="IPR023631">
    <property type="entry name" value="Amidase_dom"/>
</dbReference>
<evidence type="ECO:0000313" key="3">
    <source>
        <dbReference type="EMBL" id="CAL5138207.1"/>
    </source>
</evidence>
<proteinExistence type="predicted"/>
<feature type="domain" description="Amidase" evidence="2">
    <location>
        <begin position="64"/>
        <end position="551"/>
    </location>
</feature>
<feature type="active site" description="Charge relay system" evidence="1">
    <location>
        <position position="194"/>
    </location>
</feature>
<dbReference type="GO" id="GO:0009062">
    <property type="term" value="P:fatty acid catabolic process"/>
    <property type="evidence" value="ECO:0007669"/>
    <property type="project" value="TreeGrafter"/>
</dbReference>
<dbReference type="PANTHER" id="PTHR45847:SF6">
    <property type="entry name" value="FATTY ACID AMIDE HYDROLASE"/>
    <property type="match status" value="1"/>
</dbReference>
<evidence type="ECO:0000313" key="4">
    <source>
        <dbReference type="Proteomes" id="UP001497525"/>
    </source>
</evidence>
<accession>A0AAV2TL98</accession>
<dbReference type="Proteomes" id="UP001497525">
    <property type="component" value="Unassembled WGS sequence"/>
</dbReference>
<evidence type="ECO:0000256" key="1">
    <source>
        <dbReference type="PIRSR" id="PIRSR001221-1"/>
    </source>
</evidence>
<dbReference type="EMBL" id="CAXLJL010000489">
    <property type="protein sequence ID" value="CAL5138207.1"/>
    <property type="molecule type" value="Genomic_DNA"/>
</dbReference>
<dbReference type="PANTHER" id="PTHR45847">
    <property type="entry name" value="FATTY ACID AMIDE HYDROLASE"/>
    <property type="match status" value="1"/>
</dbReference>
<gene>
    <name evidence="3" type="ORF">CDAUBV1_LOCUS12817</name>
</gene>
<protein>
    <recommendedName>
        <fullName evidence="2">Amidase domain-containing protein</fullName>
    </recommendedName>
</protein>
<feature type="active site" description="Charge relay system" evidence="1">
    <location>
        <position position="119"/>
    </location>
</feature>
<dbReference type="Pfam" id="PF01425">
    <property type="entry name" value="Amidase"/>
    <property type="match status" value="1"/>
</dbReference>
<dbReference type="PIRSF" id="PIRSF001221">
    <property type="entry name" value="Amidase_fungi"/>
    <property type="match status" value="1"/>
</dbReference>